<evidence type="ECO:0000313" key="2">
    <source>
        <dbReference type="Proteomes" id="UP000273083"/>
    </source>
</evidence>
<organism evidence="1 2">
    <name type="scientific">Mobilisporobacter senegalensis</name>
    <dbReference type="NCBI Taxonomy" id="1329262"/>
    <lineage>
        <taxon>Bacteria</taxon>
        <taxon>Bacillati</taxon>
        <taxon>Bacillota</taxon>
        <taxon>Clostridia</taxon>
        <taxon>Lachnospirales</taxon>
        <taxon>Lachnospiraceae</taxon>
        <taxon>Mobilisporobacter</taxon>
    </lineage>
</organism>
<dbReference type="Proteomes" id="UP000273083">
    <property type="component" value="Unassembled WGS sequence"/>
</dbReference>
<gene>
    <name evidence="1" type="ORF">EDD66_110127</name>
</gene>
<reference evidence="1 2" key="1">
    <citation type="submission" date="2018-11" db="EMBL/GenBank/DDBJ databases">
        <title>Genomic Encyclopedia of Type Strains, Phase IV (KMG-IV): sequencing the most valuable type-strain genomes for metagenomic binning, comparative biology and taxonomic classification.</title>
        <authorList>
            <person name="Goeker M."/>
        </authorList>
    </citation>
    <scope>NUCLEOTIDE SEQUENCE [LARGE SCALE GENOMIC DNA]</scope>
    <source>
        <strain evidence="1 2">DSM 26537</strain>
    </source>
</reference>
<name>A0A3N1XGD1_9FIRM</name>
<proteinExistence type="predicted"/>
<comment type="caution">
    <text evidence="1">The sequence shown here is derived from an EMBL/GenBank/DDBJ whole genome shotgun (WGS) entry which is preliminary data.</text>
</comment>
<dbReference type="EMBL" id="RJVG01000010">
    <property type="protein sequence ID" value="ROR25770.1"/>
    <property type="molecule type" value="Genomic_DNA"/>
</dbReference>
<accession>A0A3N1XGD1</accession>
<keyword evidence="2" id="KW-1185">Reference proteome</keyword>
<protein>
    <submittedName>
        <fullName evidence="1">Uncharacterized protein</fullName>
    </submittedName>
</protein>
<dbReference type="RefSeq" id="WP_123610374.1">
    <property type="nucleotide sequence ID" value="NZ_RJVG01000010.1"/>
</dbReference>
<sequence>MLNIKFKDIIDANKSNAREIYKLKNLMDLFGVTVRQVCERASVYDTVNLDIDDRINYFYKLARRNSRLDSIMLYINSFFEIVNERYLELEGKEACGIKENLLKLSPELNVEILINNSLYKNLQNKVFNIVLKYEKKKAETSLNESEYDEIEKILKMNGIKFNFGFDKYGITYFENEDSNLLYEAYKQEEIFINLENRFMELDVSKCYFLVHNWNDIKRILWDETTVELLTVLINEPIEYLNSAKDEIKYSMTPNNIIIDNAIEYSYILNIYRNLPLKIKASHSQLWIQFYKELKKTSVLILENLNKHFDSIVSISSPILEFLFVYLCTNCDYTISEDNELLIIMPH</sequence>
<dbReference type="AlphaFoldDB" id="A0A3N1XGD1"/>
<evidence type="ECO:0000313" key="1">
    <source>
        <dbReference type="EMBL" id="ROR25770.1"/>
    </source>
</evidence>